<dbReference type="Gene3D" id="3.90.400.10">
    <property type="entry name" value="Oligo-1,6-glucosidase, Domain 2"/>
    <property type="match status" value="1"/>
</dbReference>
<evidence type="ECO:0000256" key="5">
    <source>
        <dbReference type="ARBA" id="ARBA00026248"/>
    </source>
</evidence>
<name>A0AAF1BN70_9TREE</name>
<proteinExistence type="inferred from homology"/>
<dbReference type="SMART" id="SM00642">
    <property type="entry name" value="Aamy"/>
    <property type="match status" value="1"/>
</dbReference>
<keyword evidence="8" id="KW-1185">Reference proteome</keyword>
<dbReference type="Gene3D" id="2.60.40.1180">
    <property type="entry name" value="Golgi alpha-mannosidase II"/>
    <property type="match status" value="1"/>
</dbReference>
<dbReference type="Proteomes" id="UP000827549">
    <property type="component" value="Chromosome 5"/>
</dbReference>
<reference evidence="7" key="1">
    <citation type="submission" date="2023-10" db="EMBL/GenBank/DDBJ databases">
        <authorList>
            <person name="Noh H."/>
        </authorList>
    </citation>
    <scope>NUCLEOTIDE SEQUENCE</scope>
    <source>
        <strain evidence="7">DUCC4014</strain>
    </source>
</reference>
<dbReference type="GO" id="GO:0000025">
    <property type="term" value="P:maltose catabolic process"/>
    <property type="evidence" value="ECO:0007669"/>
    <property type="project" value="TreeGrafter"/>
</dbReference>
<organism evidence="7 8">
    <name type="scientific">Vanrija pseudolonga</name>
    <dbReference type="NCBI Taxonomy" id="143232"/>
    <lineage>
        <taxon>Eukaryota</taxon>
        <taxon>Fungi</taxon>
        <taxon>Dikarya</taxon>
        <taxon>Basidiomycota</taxon>
        <taxon>Agaricomycotina</taxon>
        <taxon>Tremellomycetes</taxon>
        <taxon>Trichosporonales</taxon>
        <taxon>Trichosporonaceae</taxon>
        <taxon>Vanrija</taxon>
    </lineage>
</organism>
<accession>A0AAF1BN70</accession>
<sequence>MSSAPTTSPPSFPAHTANSITMGSVDSTAYQRKWWKEANVYQLYPASFADHAAHGHGTLRGITERVPYLKELGIDVVWVSPIFESPQADMGYDISDYRKIDPRYGDLNDWDALRDACHERGMKLVMDLVVNHSSDKHAWFTESRADKTNPKRDYYYWHPGKVNDKGERVPPNNWRSRFGLGSAWQWDEQSQEYYFHQFLKEQPDLNWTNPKLREEVYEMMRWWLDRGCDGFRMDVINFIAKAPGWPDAPINDPEQPFQAPGNLAWNRPEVHPLLQEMHEKVLKDYDAFCVGEAPGKEGPESFAVYSRPENNELQMVFNFHTQYFDRAVYEKKWNKDWKLSKLKQIFTQWHTELPAYGGWMANYLENHDQPRMVTRVGSELPEWRAKSAKLNALFHTSLTGTIFVFQGQEIGQVNLPREWPEEEYKDVSSVQRLAAERAWCDAQGITGEAKEAYITKIRTDLREAGRDNGRTPMQWDATEYAGFSKAKPWMRVVDDYPQWNVASQRADPDSVWYFYQKLLALRKERLALVYGTFVPLDEASEENYSYIRHDEHTGEKLLVLLNFARGEGGPGGLGHGTTITVDPKAWGVDVSKARLLVSNDSAKVGSGIDGPITLDNWAGRVYVLEEAKRLPN</sequence>
<comment type="similarity">
    <text evidence="1">Belongs to the glycosyl hydrolase 13 family.</text>
</comment>
<dbReference type="GO" id="GO:0004574">
    <property type="term" value="F:oligo-1,6-glucosidase activity"/>
    <property type="evidence" value="ECO:0007669"/>
    <property type="project" value="TreeGrafter"/>
</dbReference>
<protein>
    <submittedName>
        <fullName evidence="7">Alpha-glucosidase</fullName>
    </submittedName>
</protein>
<evidence type="ECO:0000313" key="8">
    <source>
        <dbReference type="Proteomes" id="UP000827549"/>
    </source>
</evidence>
<dbReference type="GO" id="GO:0033934">
    <property type="term" value="F:glucan 1,4-alpha-maltotriohydrolase activity"/>
    <property type="evidence" value="ECO:0007669"/>
    <property type="project" value="TreeGrafter"/>
</dbReference>
<evidence type="ECO:0000313" key="7">
    <source>
        <dbReference type="EMBL" id="WOO84105.1"/>
    </source>
</evidence>
<dbReference type="EMBL" id="CP086718">
    <property type="protein sequence ID" value="WOO84105.1"/>
    <property type="molecule type" value="Genomic_DNA"/>
</dbReference>
<dbReference type="CDD" id="cd11333">
    <property type="entry name" value="AmyAc_SI_OligoGlu_DGase"/>
    <property type="match status" value="1"/>
</dbReference>
<dbReference type="RefSeq" id="XP_062630131.1">
    <property type="nucleotide sequence ID" value="XM_062774147.1"/>
</dbReference>
<evidence type="ECO:0000256" key="2">
    <source>
        <dbReference type="ARBA" id="ARBA00022801"/>
    </source>
</evidence>
<dbReference type="Pfam" id="PF00128">
    <property type="entry name" value="Alpha-amylase"/>
    <property type="match status" value="1"/>
</dbReference>
<evidence type="ECO:0000259" key="6">
    <source>
        <dbReference type="SMART" id="SM00642"/>
    </source>
</evidence>
<dbReference type="Gene3D" id="3.20.20.80">
    <property type="entry name" value="Glycosidases"/>
    <property type="match status" value="1"/>
</dbReference>
<dbReference type="GO" id="GO:0004556">
    <property type="term" value="F:alpha-amylase activity"/>
    <property type="evidence" value="ECO:0007669"/>
    <property type="project" value="TreeGrafter"/>
</dbReference>
<dbReference type="InterPro" id="IPR045857">
    <property type="entry name" value="O16G_dom_2"/>
</dbReference>
<evidence type="ECO:0000256" key="3">
    <source>
        <dbReference type="ARBA" id="ARBA00023180"/>
    </source>
</evidence>
<dbReference type="AlphaFoldDB" id="A0AAF1BN70"/>
<dbReference type="SUPFAM" id="SSF51445">
    <property type="entry name" value="(Trans)glycosidases"/>
    <property type="match status" value="1"/>
</dbReference>
<evidence type="ECO:0000256" key="4">
    <source>
        <dbReference type="ARBA" id="ARBA00023295"/>
    </source>
</evidence>
<keyword evidence="5" id="KW-0462">Maltose metabolism</keyword>
<keyword evidence="3" id="KW-0325">Glycoprotein</keyword>
<dbReference type="InterPro" id="IPR017853">
    <property type="entry name" value="GH"/>
</dbReference>
<dbReference type="InterPro" id="IPR006047">
    <property type="entry name" value="GH13_cat_dom"/>
</dbReference>
<dbReference type="GO" id="GO:0005987">
    <property type="term" value="P:sucrose catabolic process"/>
    <property type="evidence" value="ECO:0007669"/>
    <property type="project" value="TreeGrafter"/>
</dbReference>
<gene>
    <name evidence="7" type="primary">mal1_1</name>
    <name evidence="7" type="ORF">LOC62_05G007627</name>
</gene>
<dbReference type="FunFam" id="3.90.400.10:FF:000001">
    <property type="entry name" value="Maltase A3, isoform A"/>
    <property type="match status" value="1"/>
</dbReference>
<dbReference type="PANTHER" id="PTHR10357">
    <property type="entry name" value="ALPHA-AMYLASE FAMILY MEMBER"/>
    <property type="match status" value="1"/>
</dbReference>
<dbReference type="GO" id="GO:0004575">
    <property type="term" value="F:sucrose alpha-glucosidase activity"/>
    <property type="evidence" value="ECO:0007669"/>
    <property type="project" value="TreeGrafter"/>
</dbReference>
<feature type="domain" description="Glycosyl hydrolase family 13 catalytic" evidence="6">
    <location>
        <begin position="42"/>
        <end position="462"/>
    </location>
</feature>
<dbReference type="GeneID" id="87810799"/>
<dbReference type="FunFam" id="3.20.20.80:FF:000064">
    <property type="entry name" value="Oligo-1,6-glucosidase"/>
    <property type="match status" value="1"/>
</dbReference>
<dbReference type="PANTHER" id="PTHR10357:SF179">
    <property type="entry name" value="NEUTRAL AND BASIC AMINO ACID TRANSPORT PROTEIN RBAT"/>
    <property type="match status" value="1"/>
</dbReference>
<dbReference type="InterPro" id="IPR013780">
    <property type="entry name" value="Glyco_hydro_b"/>
</dbReference>
<keyword evidence="4" id="KW-0326">Glycosidase</keyword>
<evidence type="ECO:0000256" key="1">
    <source>
        <dbReference type="ARBA" id="ARBA00008061"/>
    </source>
</evidence>
<keyword evidence="2" id="KW-0378">Hydrolase</keyword>